<organism evidence="1 2">
    <name type="scientific">Halalkalibacter krulwichiae</name>
    <dbReference type="NCBI Taxonomy" id="199441"/>
    <lineage>
        <taxon>Bacteria</taxon>
        <taxon>Bacillati</taxon>
        <taxon>Bacillota</taxon>
        <taxon>Bacilli</taxon>
        <taxon>Bacillales</taxon>
        <taxon>Bacillaceae</taxon>
        <taxon>Halalkalibacter</taxon>
    </lineage>
</organism>
<gene>
    <name evidence="1" type="ORF">BkAM31D_03875</name>
</gene>
<dbReference type="AlphaFoldDB" id="A0A1X9M6I4"/>
<proteinExistence type="predicted"/>
<accession>A0A1X9M6I4</accession>
<evidence type="ECO:0000313" key="1">
    <source>
        <dbReference type="EMBL" id="ARK29055.1"/>
    </source>
</evidence>
<sequence length="31" mass="3714">MYPTKQQLIEHLSDKMTNQDIANIYDLSFQK</sequence>
<dbReference type="Proteomes" id="UP000193006">
    <property type="component" value="Chromosome"/>
</dbReference>
<dbReference type="STRING" id="199441.BkAM31D_03875"/>
<reference evidence="1 2" key="1">
    <citation type="submission" date="2017-04" db="EMBL/GenBank/DDBJ databases">
        <title>Bacillus krulwichiae AM31D Genome sequencing and assembly.</title>
        <authorList>
            <person name="Krulwich T.A."/>
            <person name="Anastor L."/>
            <person name="Ehrlich R."/>
            <person name="Ehrlich G.D."/>
            <person name="Janto B."/>
        </authorList>
    </citation>
    <scope>NUCLEOTIDE SEQUENCE [LARGE SCALE GENOMIC DNA]</scope>
    <source>
        <strain evidence="1 2">AM31D</strain>
    </source>
</reference>
<keyword evidence="2" id="KW-1185">Reference proteome</keyword>
<name>A0A1X9M6I4_9BACI</name>
<evidence type="ECO:0000313" key="2">
    <source>
        <dbReference type="Proteomes" id="UP000193006"/>
    </source>
</evidence>
<protein>
    <submittedName>
        <fullName evidence="1">Uncharacterized protein</fullName>
    </submittedName>
</protein>
<dbReference type="KEGG" id="bkw:BkAM31D_03875"/>
<dbReference type="EMBL" id="CP020814">
    <property type="protein sequence ID" value="ARK29055.1"/>
    <property type="molecule type" value="Genomic_DNA"/>
</dbReference>